<evidence type="ECO:0000256" key="2">
    <source>
        <dbReference type="ARBA" id="ARBA00006464"/>
    </source>
</evidence>
<protein>
    <submittedName>
        <fullName evidence="11">Undecaprenyl phosphate N,N'-diacetylbacillosamine 1-phosphate transferase</fullName>
        <ecNumber evidence="11">2.7.8.36</ecNumber>
    </submittedName>
</protein>
<dbReference type="AlphaFoldDB" id="A0A238KPR2"/>
<feature type="transmembrane region" description="Helical" evidence="9">
    <location>
        <begin position="36"/>
        <end position="56"/>
    </location>
</feature>
<dbReference type="GO" id="GO:0005886">
    <property type="term" value="C:plasma membrane"/>
    <property type="evidence" value="ECO:0007669"/>
    <property type="project" value="UniProtKB-SubCell"/>
</dbReference>
<dbReference type="InterPro" id="IPR003362">
    <property type="entry name" value="Bact_transf"/>
</dbReference>
<dbReference type="PANTHER" id="PTHR30576:SF4">
    <property type="entry name" value="UNDECAPRENYL-PHOSPHATE GALACTOSE PHOSPHOTRANSFERASE"/>
    <property type="match status" value="1"/>
</dbReference>
<organism evidence="11 12">
    <name type="scientific">Actibacterium lipolyticum</name>
    <dbReference type="NCBI Taxonomy" id="1524263"/>
    <lineage>
        <taxon>Bacteria</taxon>
        <taxon>Pseudomonadati</taxon>
        <taxon>Pseudomonadota</taxon>
        <taxon>Alphaproteobacteria</taxon>
        <taxon>Rhodobacterales</taxon>
        <taxon>Roseobacteraceae</taxon>
        <taxon>Actibacterium</taxon>
    </lineage>
</organism>
<dbReference type="Pfam" id="PF02397">
    <property type="entry name" value="Bac_transf"/>
    <property type="match status" value="1"/>
</dbReference>
<dbReference type="Proteomes" id="UP000202922">
    <property type="component" value="Unassembled WGS sequence"/>
</dbReference>
<dbReference type="RefSeq" id="WP_235823868.1">
    <property type="nucleotide sequence ID" value="NZ_FXYE01000002.1"/>
</dbReference>
<feature type="domain" description="Bacterial sugar transferase" evidence="10">
    <location>
        <begin position="31"/>
        <end position="221"/>
    </location>
</feature>
<keyword evidence="8" id="KW-0270">Exopolysaccharide synthesis</keyword>
<evidence type="ECO:0000256" key="6">
    <source>
        <dbReference type="ARBA" id="ARBA00022989"/>
    </source>
</evidence>
<keyword evidence="5 9" id="KW-0812">Transmembrane</keyword>
<evidence type="ECO:0000256" key="7">
    <source>
        <dbReference type="ARBA" id="ARBA00023136"/>
    </source>
</evidence>
<proteinExistence type="inferred from homology"/>
<name>A0A238KPR2_9RHOB</name>
<dbReference type="GO" id="GO:0102334">
    <property type="term" value="F:N,N'-diacetylbacilliosaminyl-1-phosphate transferase activity"/>
    <property type="evidence" value="ECO:0007669"/>
    <property type="project" value="UniProtKB-EC"/>
</dbReference>
<dbReference type="EMBL" id="FXYE01000002">
    <property type="protein sequence ID" value="SMX44728.1"/>
    <property type="molecule type" value="Genomic_DNA"/>
</dbReference>
<evidence type="ECO:0000256" key="4">
    <source>
        <dbReference type="ARBA" id="ARBA00022679"/>
    </source>
</evidence>
<comment type="similarity">
    <text evidence="2">Belongs to the bacterial sugar transferase family.</text>
</comment>
<sequence length="226" mass="25498">MKDTVFTFDASSLDAAVTSPAQDNLYVRVGKRVFDVSLALMLLPLLLPIIATLWIITKRDGGPGFFGHKRIGQSGREFKCWKVRTMAVDAEERLSAHLAANPEAAKEWVQDYKLTDDPRIMPMGNFLRETGLDELPQIWNVLRGEMSLVGPRPVVKDELARYEGFQWAYFATKPGVTGLWQVSGRNEVSYAKRVRMDADYIRQRSLGYDLMVIGKTAKTVLLRTGK</sequence>
<evidence type="ECO:0000256" key="1">
    <source>
        <dbReference type="ARBA" id="ARBA00004236"/>
    </source>
</evidence>
<reference evidence="12" key="1">
    <citation type="submission" date="2017-05" db="EMBL/GenBank/DDBJ databases">
        <authorList>
            <person name="Rodrigo-Torres L."/>
            <person name="Arahal R. D."/>
            <person name="Lucena T."/>
        </authorList>
    </citation>
    <scope>NUCLEOTIDE SEQUENCE [LARGE SCALE GENOMIC DNA]</scope>
    <source>
        <strain evidence="12">CECT 8621</strain>
    </source>
</reference>
<evidence type="ECO:0000259" key="10">
    <source>
        <dbReference type="Pfam" id="PF02397"/>
    </source>
</evidence>
<dbReference type="PANTHER" id="PTHR30576">
    <property type="entry name" value="COLANIC BIOSYNTHESIS UDP-GLUCOSE LIPID CARRIER TRANSFERASE"/>
    <property type="match status" value="1"/>
</dbReference>
<keyword evidence="3" id="KW-1003">Cell membrane</keyword>
<evidence type="ECO:0000256" key="3">
    <source>
        <dbReference type="ARBA" id="ARBA00022475"/>
    </source>
</evidence>
<accession>A0A238KPR2</accession>
<keyword evidence="4 11" id="KW-0808">Transferase</keyword>
<evidence type="ECO:0000313" key="11">
    <source>
        <dbReference type="EMBL" id="SMX44728.1"/>
    </source>
</evidence>
<gene>
    <name evidence="11" type="primary">pglC_1</name>
    <name evidence="11" type="ORF">COL8621_02618</name>
</gene>
<evidence type="ECO:0000256" key="8">
    <source>
        <dbReference type="ARBA" id="ARBA00023169"/>
    </source>
</evidence>
<evidence type="ECO:0000256" key="5">
    <source>
        <dbReference type="ARBA" id="ARBA00022692"/>
    </source>
</evidence>
<evidence type="ECO:0000313" key="12">
    <source>
        <dbReference type="Proteomes" id="UP000202922"/>
    </source>
</evidence>
<keyword evidence="12" id="KW-1185">Reference proteome</keyword>
<dbReference type="EC" id="2.7.8.36" evidence="11"/>
<keyword evidence="6 9" id="KW-1133">Transmembrane helix</keyword>
<keyword evidence="7 9" id="KW-0472">Membrane</keyword>
<evidence type="ECO:0000256" key="9">
    <source>
        <dbReference type="SAM" id="Phobius"/>
    </source>
</evidence>
<dbReference type="GO" id="GO:0000271">
    <property type="term" value="P:polysaccharide biosynthetic process"/>
    <property type="evidence" value="ECO:0007669"/>
    <property type="project" value="UniProtKB-KW"/>
</dbReference>
<comment type="subcellular location">
    <subcellularLocation>
        <location evidence="1">Cell membrane</location>
    </subcellularLocation>
</comment>